<proteinExistence type="predicted"/>
<name>A0A1I7Y2V0_9BILA</name>
<evidence type="ECO:0000313" key="1">
    <source>
        <dbReference type="Proteomes" id="UP000095287"/>
    </source>
</evidence>
<sequence length="76" mass="8463">MTIKPEPHSPTGTSKIYGVPSVNSDTLQVLKAIMDDDDLVFELMNTDVITLIQIKLMIEKTEQEALTTRVEDGSQK</sequence>
<dbReference type="WBParaSite" id="L893_g12172.t1">
    <property type="protein sequence ID" value="L893_g12172.t1"/>
    <property type="gene ID" value="L893_g12172"/>
</dbReference>
<accession>A0A1I7Y2V0</accession>
<organism evidence="1 2">
    <name type="scientific">Steinernema glaseri</name>
    <dbReference type="NCBI Taxonomy" id="37863"/>
    <lineage>
        <taxon>Eukaryota</taxon>
        <taxon>Metazoa</taxon>
        <taxon>Ecdysozoa</taxon>
        <taxon>Nematoda</taxon>
        <taxon>Chromadorea</taxon>
        <taxon>Rhabditida</taxon>
        <taxon>Tylenchina</taxon>
        <taxon>Panagrolaimomorpha</taxon>
        <taxon>Strongyloidoidea</taxon>
        <taxon>Steinernematidae</taxon>
        <taxon>Steinernema</taxon>
    </lineage>
</organism>
<evidence type="ECO:0000313" key="2">
    <source>
        <dbReference type="WBParaSite" id="L893_g12172.t1"/>
    </source>
</evidence>
<dbReference type="Proteomes" id="UP000095287">
    <property type="component" value="Unplaced"/>
</dbReference>
<protein>
    <submittedName>
        <fullName evidence="2">PABC domain-containing protein</fullName>
    </submittedName>
</protein>
<keyword evidence="1" id="KW-1185">Reference proteome</keyword>
<reference evidence="2" key="1">
    <citation type="submission" date="2016-11" db="UniProtKB">
        <authorList>
            <consortium name="WormBaseParasite"/>
        </authorList>
    </citation>
    <scope>IDENTIFICATION</scope>
</reference>
<dbReference type="AlphaFoldDB" id="A0A1I7Y2V0"/>